<evidence type="ECO:0000256" key="2">
    <source>
        <dbReference type="ARBA" id="ARBA00012236"/>
    </source>
</evidence>
<evidence type="ECO:0000256" key="8">
    <source>
        <dbReference type="ARBA" id="ARBA00023004"/>
    </source>
</evidence>
<dbReference type="GO" id="GO:0051539">
    <property type="term" value="F:4 iron, 4 sulfur cluster binding"/>
    <property type="evidence" value="ECO:0007669"/>
    <property type="project" value="UniProtKB-KW"/>
</dbReference>
<evidence type="ECO:0000256" key="10">
    <source>
        <dbReference type="ARBA" id="ARBA00051157"/>
    </source>
</evidence>
<keyword evidence="4" id="KW-0949">S-adenosyl-L-methionine</keyword>
<dbReference type="Pfam" id="PF04055">
    <property type="entry name" value="Radical_SAM"/>
    <property type="match status" value="1"/>
</dbReference>
<dbReference type="GO" id="GO:0051537">
    <property type="term" value="F:2 iron, 2 sulfur cluster binding"/>
    <property type="evidence" value="ECO:0007669"/>
    <property type="project" value="UniProtKB-KW"/>
</dbReference>
<evidence type="ECO:0000313" key="13">
    <source>
        <dbReference type="Proteomes" id="UP000077407"/>
    </source>
</evidence>
<evidence type="ECO:0000256" key="7">
    <source>
        <dbReference type="ARBA" id="ARBA00022756"/>
    </source>
</evidence>
<dbReference type="Gene3D" id="3.20.20.70">
    <property type="entry name" value="Aldolase class I"/>
    <property type="match status" value="1"/>
</dbReference>
<keyword evidence="5" id="KW-0001">2Fe-2S</keyword>
<feature type="domain" description="Radical SAM core" evidence="11">
    <location>
        <begin position="26"/>
        <end position="245"/>
    </location>
</feature>
<organism evidence="12 13">
    <name type="scientific">Clostridium ljungdahlii</name>
    <dbReference type="NCBI Taxonomy" id="1538"/>
    <lineage>
        <taxon>Bacteria</taxon>
        <taxon>Bacillati</taxon>
        <taxon>Bacillota</taxon>
        <taxon>Clostridia</taxon>
        <taxon>Eubacteriales</taxon>
        <taxon>Clostridiaceae</taxon>
        <taxon>Clostridium</taxon>
    </lineage>
</organism>
<evidence type="ECO:0000256" key="4">
    <source>
        <dbReference type="ARBA" id="ARBA00022691"/>
    </source>
</evidence>
<dbReference type="InterPro" id="IPR013785">
    <property type="entry name" value="Aldolase_TIM"/>
</dbReference>
<dbReference type="GO" id="GO:0009102">
    <property type="term" value="P:biotin biosynthetic process"/>
    <property type="evidence" value="ECO:0007669"/>
    <property type="project" value="UniProtKB-UniPathway"/>
</dbReference>
<sequence length="277" mass="31662">MNNVLKELFELEPSTLFQRAQEIARTKKKVYCSPNLINSVCTTKPACRHCKWQSFKTVNPNFYGERSLEEVKNCTKKLVKAGVDRVFMPSGWMGYKVPQYYYSYVQSVKENSNMEVYGLFGAIDKESIQNLKKSGMDGYLCGLESPNEEIYKKFRPGGDTLKDRLYTLNTAKELGLKIWSGFLVGFGETEEDDARGLEILKKLDVDSLSILPFTPFVNTDMMKDNPANPFEWARVMAVARNYMVKPDLFSDNTEGFYYEYGILGGSNGFYILPKIKV</sequence>
<dbReference type="SFLD" id="SFLDS00029">
    <property type="entry name" value="Radical_SAM"/>
    <property type="match status" value="1"/>
</dbReference>
<dbReference type="CDD" id="cd01335">
    <property type="entry name" value="Radical_SAM"/>
    <property type="match status" value="1"/>
</dbReference>
<dbReference type="InterPro" id="IPR002684">
    <property type="entry name" value="Biotin_synth/BioAB"/>
</dbReference>
<dbReference type="EC" id="2.8.1.6" evidence="2"/>
<keyword evidence="9" id="KW-0411">Iron-sulfur</keyword>
<comment type="catalytic activity">
    <reaction evidence="10">
        <text>(4R,5S)-dethiobiotin + (sulfur carrier)-SH + 2 reduced [2Fe-2S]-[ferredoxin] + 2 S-adenosyl-L-methionine = (sulfur carrier)-H + biotin + 2 5'-deoxyadenosine + 2 L-methionine + 2 oxidized [2Fe-2S]-[ferredoxin]</text>
        <dbReference type="Rhea" id="RHEA:22060"/>
        <dbReference type="Rhea" id="RHEA-COMP:10000"/>
        <dbReference type="Rhea" id="RHEA-COMP:10001"/>
        <dbReference type="Rhea" id="RHEA-COMP:14737"/>
        <dbReference type="Rhea" id="RHEA-COMP:14739"/>
        <dbReference type="ChEBI" id="CHEBI:17319"/>
        <dbReference type="ChEBI" id="CHEBI:29917"/>
        <dbReference type="ChEBI" id="CHEBI:33737"/>
        <dbReference type="ChEBI" id="CHEBI:33738"/>
        <dbReference type="ChEBI" id="CHEBI:57586"/>
        <dbReference type="ChEBI" id="CHEBI:57844"/>
        <dbReference type="ChEBI" id="CHEBI:59789"/>
        <dbReference type="ChEBI" id="CHEBI:64428"/>
        <dbReference type="ChEBI" id="CHEBI:149473"/>
        <dbReference type="EC" id="2.8.1.6"/>
    </reaction>
</comment>
<keyword evidence="8" id="KW-0408">Iron</keyword>
<reference evidence="12 13" key="1">
    <citation type="journal article" date="2015" name="Biotechnol. Bioeng.">
        <title>Genome sequence and phenotypic characterization of Caulobacter segnis.</title>
        <authorList>
            <person name="Patel S."/>
            <person name="Fletcher B."/>
            <person name="Scott D.C."/>
            <person name="Ely B."/>
        </authorList>
    </citation>
    <scope>NUCLEOTIDE SEQUENCE [LARGE SCALE GENOMIC DNA]</scope>
    <source>
        <strain evidence="12 13">ERI-2</strain>
    </source>
</reference>
<dbReference type="InterPro" id="IPR006638">
    <property type="entry name" value="Elp3/MiaA/NifB-like_rSAM"/>
</dbReference>
<evidence type="ECO:0000313" key="12">
    <source>
        <dbReference type="EMBL" id="OAA90374.1"/>
    </source>
</evidence>
<dbReference type="GO" id="GO:0046872">
    <property type="term" value="F:metal ion binding"/>
    <property type="evidence" value="ECO:0007669"/>
    <property type="project" value="UniProtKB-KW"/>
</dbReference>
<comment type="caution">
    <text evidence="12">The sequence shown here is derived from an EMBL/GenBank/DDBJ whole genome shotgun (WGS) entry which is preliminary data.</text>
</comment>
<dbReference type="SUPFAM" id="SSF102114">
    <property type="entry name" value="Radical SAM enzymes"/>
    <property type="match status" value="1"/>
</dbReference>
<dbReference type="InterPro" id="IPR058240">
    <property type="entry name" value="rSAM_sf"/>
</dbReference>
<dbReference type="OrthoDB" id="9786826at2"/>
<dbReference type="EMBL" id="LITT01000011">
    <property type="protein sequence ID" value="OAA90374.1"/>
    <property type="molecule type" value="Genomic_DNA"/>
</dbReference>
<comment type="pathway">
    <text evidence="1">Cofactor biosynthesis; biotin biosynthesis; biotin from 7,8-diaminononanoate: step 2/2.</text>
</comment>
<dbReference type="SFLD" id="SFLDG01060">
    <property type="entry name" value="BATS_domain_containing"/>
    <property type="match status" value="1"/>
</dbReference>
<dbReference type="SMART" id="SM00729">
    <property type="entry name" value="Elp3"/>
    <property type="match status" value="1"/>
</dbReference>
<dbReference type="GO" id="GO:0004076">
    <property type="term" value="F:biotin synthase activity"/>
    <property type="evidence" value="ECO:0007669"/>
    <property type="project" value="UniProtKB-EC"/>
</dbReference>
<dbReference type="PROSITE" id="PS51918">
    <property type="entry name" value="RADICAL_SAM"/>
    <property type="match status" value="1"/>
</dbReference>
<proteinExistence type="predicted"/>
<evidence type="ECO:0000256" key="3">
    <source>
        <dbReference type="ARBA" id="ARBA00022485"/>
    </source>
</evidence>
<accession>A0A168R987</accession>
<dbReference type="PANTHER" id="PTHR22976:SF2">
    <property type="entry name" value="BIOTIN SYNTHASE, MITOCHONDRIAL"/>
    <property type="match status" value="1"/>
</dbReference>
<keyword evidence="7" id="KW-0093">Biotin biosynthesis</keyword>
<keyword evidence="6" id="KW-0479">Metal-binding</keyword>
<name>A0A168R987_9CLOT</name>
<keyword evidence="12" id="KW-0808">Transferase</keyword>
<keyword evidence="3" id="KW-0004">4Fe-4S</keyword>
<gene>
    <name evidence="12" type="primary">bioB_1</name>
    <name evidence="12" type="ORF">WY13_01277</name>
</gene>
<dbReference type="PATRIC" id="fig|1538.10.peg.180"/>
<dbReference type="PANTHER" id="PTHR22976">
    <property type="entry name" value="BIOTIN SYNTHASE"/>
    <property type="match status" value="1"/>
</dbReference>
<dbReference type="RefSeq" id="WP_063554827.1">
    <property type="nucleotide sequence ID" value="NZ_LITT01000011.1"/>
</dbReference>
<evidence type="ECO:0000256" key="5">
    <source>
        <dbReference type="ARBA" id="ARBA00022714"/>
    </source>
</evidence>
<dbReference type="InterPro" id="IPR007197">
    <property type="entry name" value="rSAM"/>
</dbReference>
<evidence type="ECO:0000256" key="9">
    <source>
        <dbReference type="ARBA" id="ARBA00023014"/>
    </source>
</evidence>
<protein>
    <recommendedName>
        <fullName evidence="2">biotin synthase</fullName>
        <ecNumber evidence="2">2.8.1.6</ecNumber>
    </recommendedName>
</protein>
<evidence type="ECO:0000259" key="11">
    <source>
        <dbReference type="PROSITE" id="PS51918"/>
    </source>
</evidence>
<evidence type="ECO:0000256" key="6">
    <source>
        <dbReference type="ARBA" id="ARBA00022723"/>
    </source>
</evidence>
<dbReference type="Proteomes" id="UP000077407">
    <property type="component" value="Unassembled WGS sequence"/>
</dbReference>
<dbReference type="AlphaFoldDB" id="A0A168R987"/>
<evidence type="ECO:0000256" key="1">
    <source>
        <dbReference type="ARBA" id="ARBA00004942"/>
    </source>
</evidence>
<dbReference type="UniPathway" id="UPA00078">
    <property type="reaction ID" value="UER00162"/>
</dbReference>